<evidence type="ECO:0000256" key="4">
    <source>
        <dbReference type="SAM" id="SignalP"/>
    </source>
</evidence>
<dbReference type="EMBL" id="FOWQ01000005">
    <property type="protein sequence ID" value="SFP49893.1"/>
    <property type="molecule type" value="Genomic_DNA"/>
</dbReference>
<evidence type="ECO:0000313" key="7">
    <source>
        <dbReference type="Proteomes" id="UP000198857"/>
    </source>
</evidence>
<evidence type="ECO:0000256" key="3">
    <source>
        <dbReference type="SAM" id="MobiDB-lite"/>
    </source>
</evidence>
<dbReference type="PANTHER" id="PTHR30483:SF6">
    <property type="entry name" value="PERIPLASMIC BINDING PROTEIN OF ABC TRANSPORTER FOR NATURAL AMINO ACIDS"/>
    <property type="match status" value="1"/>
</dbReference>
<dbReference type="InterPro" id="IPR028082">
    <property type="entry name" value="Peripla_BP_I"/>
</dbReference>
<dbReference type="PROSITE" id="PS51257">
    <property type="entry name" value="PROKAR_LIPOPROTEIN"/>
    <property type="match status" value="1"/>
</dbReference>
<feature type="chain" id="PRO_5011601611" evidence="4">
    <location>
        <begin position="28"/>
        <end position="403"/>
    </location>
</feature>
<dbReference type="Pfam" id="PF13458">
    <property type="entry name" value="Peripla_BP_6"/>
    <property type="match status" value="1"/>
</dbReference>
<comment type="similarity">
    <text evidence="1">Belongs to the leucine-binding protein family.</text>
</comment>
<keyword evidence="2 4" id="KW-0732">Signal</keyword>
<dbReference type="SUPFAM" id="SSF53822">
    <property type="entry name" value="Periplasmic binding protein-like I"/>
    <property type="match status" value="1"/>
</dbReference>
<accession>A0A1I5QUJ4</accession>
<reference evidence="7" key="1">
    <citation type="submission" date="2016-10" db="EMBL/GenBank/DDBJ databases">
        <authorList>
            <person name="Varghese N."/>
            <person name="Submissions S."/>
        </authorList>
    </citation>
    <scope>NUCLEOTIDE SEQUENCE [LARGE SCALE GENOMIC DNA]</scope>
    <source>
        <strain evidence="7">DSM 44208</strain>
    </source>
</reference>
<sequence>MVTLSRTGCRRALHGAGALVLVLGAAACTSPGSGTSGEGASGGGGGGGGEGLPDSIRVMSIRALTGPVSFAGLNAQKGIDLAVEQIEADGLLGETTIEVDTRDSATSPQEAASFASQAIADPSYVAVIGPEASAQATAVSPIVDPQGMPTVYVQAGSEGVVTGDFTFRITPPAASYFDLAGEYAEEQGVATASVLFNSGNPTLVQLGEEVVPQLAEEHGFEVVSTGGVEATQQDFTTPASSIAGEDPDAAFLMVQGPQYPVAITQLRQAGYQGELIGMSAAGAGNLASAGDGAAGFVWPTNFTPDQDVESTQAFVEAYREAYDGETPNNYAAEAYDAMWFLARGIAEADSADRAAIQEGLAAVAGEGFDGAQGEVTFEGNDARVPGVLVRWDGSTEVPVEGQS</sequence>
<dbReference type="OrthoDB" id="3563031at2"/>
<evidence type="ECO:0000259" key="5">
    <source>
        <dbReference type="Pfam" id="PF13458"/>
    </source>
</evidence>
<keyword evidence="7" id="KW-1185">Reference proteome</keyword>
<feature type="signal peptide" evidence="4">
    <location>
        <begin position="1"/>
        <end position="27"/>
    </location>
</feature>
<dbReference type="Gene3D" id="3.40.50.2300">
    <property type="match status" value="2"/>
</dbReference>
<proteinExistence type="inferred from homology"/>
<protein>
    <submittedName>
        <fullName evidence="6">Branched-chain amino acid transport system substrate-binding protein</fullName>
    </submittedName>
</protein>
<dbReference type="Proteomes" id="UP000198857">
    <property type="component" value="Unassembled WGS sequence"/>
</dbReference>
<feature type="region of interest" description="Disordered" evidence="3">
    <location>
        <begin position="32"/>
        <end position="51"/>
    </location>
</feature>
<gene>
    <name evidence="6" type="ORF">SAMN05660464_3321</name>
</gene>
<evidence type="ECO:0000256" key="1">
    <source>
        <dbReference type="ARBA" id="ARBA00010062"/>
    </source>
</evidence>
<evidence type="ECO:0000313" key="6">
    <source>
        <dbReference type="EMBL" id="SFP49893.1"/>
    </source>
</evidence>
<dbReference type="PANTHER" id="PTHR30483">
    <property type="entry name" value="LEUCINE-SPECIFIC-BINDING PROTEIN"/>
    <property type="match status" value="1"/>
</dbReference>
<dbReference type="RefSeq" id="WP_091111418.1">
    <property type="nucleotide sequence ID" value="NZ_FOWQ01000005.1"/>
</dbReference>
<feature type="compositionally biased region" description="Gly residues" evidence="3">
    <location>
        <begin position="34"/>
        <end position="51"/>
    </location>
</feature>
<evidence type="ECO:0000256" key="2">
    <source>
        <dbReference type="ARBA" id="ARBA00022729"/>
    </source>
</evidence>
<dbReference type="AlphaFoldDB" id="A0A1I5QUJ4"/>
<dbReference type="InterPro" id="IPR028081">
    <property type="entry name" value="Leu-bd"/>
</dbReference>
<organism evidence="6 7">
    <name type="scientific">Geodermatophilus dictyosporus</name>
    <dbReference type="NCBI Taxonomy" id="1523247"/>
    <lineage>
        <taxon>Bacteria</taxon>
        <taxon>Bacillati</taxon>
        <taxon>Actinomycetota</taxon>
        <taxon>Actinomycetes</taxon>
        <taxon>Geodermatophilales</taxon>
        <taxon>Geodermatophilaceae</taxon>
        <taxon>Geodermatophilus</taxon>
    </lineage>
</organism>
<dbReference type="STRING" id="1523247.SAMN05660464_3321"/>
<dbReference type="InterPro" id="IPR051010">
    <property type="entry name" value="BCAA_transport"/>
</dbReference>
<name>A0A1I5QUJ4_9ACTN</name>
<feature type="domain" description="Leucine-binding protein" evidence="5">
    <location>
        <begin position="56"/>
        <end position="384"/>
    </location>
</feature>